<accession>A0A4Y2FF88</accession>
<dbReference type="AlphaFoldDB" id="A0A4Y2FF88"/>
<dbReference type="Proteomes" id="UP000499080">
    <property type="component" value="Unassembled WGS sequence"/>
</dbReference>
<organism evidence="1 2">
    <name type="scientific">Araneus ventricosus</name>
    <name type="common">Orbweaver spider</name>
    <name type="synonym">Epeira ventricosa</name>
    <dbReference type="NCBI Taxonomy" id="182803"/>
    <lineage>
        <taxon>Eukaryota</taxon>
        <taxon>Metazoa</taxon>
        <taxon>Ecdysozoa</taxon>
        <taxon>Arthropoda</taxon>
        <taxon>Chelicerata</taxon>
        <taxon>Arachnida</taxon>
        <taxon>Araneae</taxon>
        <taxon>Araneomorphae</taxon>
        <taxon>Entelegynae</taxon>
        <taxon>Araneoidea</taxon>
        <taxon>Araneidae</taxon>
        <taxon>Araneus</taxon>
    </lineage>
</organism>
<reference evidence="1 2" key="1">
    <citation type="journal article" date="2019" name="Sci. Rep.">
        <title>Orb-weaving spider Araneus ventricosus genome elucidates the spidroin gene catalogue.</title>
        <authorList>
            <person name="Kono N."/>
            <person name="Nakamura H."/>
            <person name="Ohtoshi R."/>
            <person name="Moran D.A.P."/>
            <person name="Shinohara A."/>
            <person name="Yoshida Y."/>
            <person name="Fujiwara M."/>
            <person name="Mori M."/>
            <person name="Tomita M."/>
            <person name="Arakawa K."/>
        </authorList>
    </citation>
    <scope>NUCLEOTIDE SEQUENCE [LARGE SCALE GENOMIC DNA]</scope>
</reference>
<protein>
    <submittedName>
        <fullName evidence="1">Uncharacterized protein</fullName>
    </submittedName>
</protein>
<dbReference type="OrthoDB" id="10063284at2759"/>
<sequence length="184" mass="21587">MRAQFEVLIFKVTSVRYCLISQNGHLVENWRSASRIEIRITYLAAMEITVDHQDDNREVQKPTDWPVQMDIFLTNVEVTVKRLSETRWNSHYETVKSVFKSFKKILDAIEELCDASETIKTTGAAQTLLPAMCDFSFSCLWNNVLKEVNHVQKYFQIIGITFYKSLYQNEKSRGLFKRQKKFPC</sequence>
<name>A0A4Y2FF88_ARAVE</name>
<keyword evidence="2" id="KW-1185">Reference proteome</keyword>
<dbReference type="EMBL" id="BGPR01000902">
    <property type="protein sequence ID" value="GBM39597.1"/>
    <property type="molecule type" value="Genomic_DNA"/>
</dbReference>
<gene>
    <name evidence="1" type="ORF">AVEN_201581_1</name>
</gene>
<comment type="caution">
    <text evidence="1">The sequence shown here is derived from an EMBL/GenBank/DDBJ whole genome shotgun (WGS) entry which is preliminary data.</text>
</comment>
<evidence type="ECO:0000313" key="1">
    <source>
        <dbReference type="EMBL" id="GBM39597.1"/>
    </source>
</evidence>
<proteinExistence type="predicted"/>
<evidence type="ECO:0000313" key="2">
    <source>
        <dbReference type="Proteomes" id="UP000499080"/>
    </source>
</evidence>